<dbReference type="Proteomes" id="UP000589626">
    <property type="component" value="Unassembled WGS sequence"/>
</dbReference>
<reference evidence="2 3" key="1">
    <citation type="submission" date="2020-08" db="EMBL/GenBank/DDBJ databases">
        <title>Sequencing the genomes of 1000 actinobacteria strains.</title>
        <authorList>
            <person name="Klenk H.-P."/>
        </authorList>
    </citation>
    <scope>NUCLEOTIDE SEQUENCE [LARGE SCALE GENOMIC DNA]</scope>
    <source>
        <strain evidence="2 3">DSM 105498</strain>
    </source>
</reference>
<dbReference type="AlphaFoldDB" id="A0A7W4Z2M0"/>
<feature type="domain" description="Glycosyltransferase 2-like" evidence="1">
    <location>
        <begin position="284"/>
        <end position="394"/>
    </location>
</feature>
<dbReference type="CDD" id="cd04184">
    <property type="entry name" value="GT2_RfbC_Mx_like"/>
    <property type="match status" value="1"/>
</dbReference>
<dbReference type="SUPFAM" id="SSF53448">
    <property type="entry name" value="Nucleotide-diphospho-sugar transferases"/>
    <property type="match status" value="2"/>
</dbReference>
<organism evidence="2 3">
    <name type="scientific">Nocardioides soli</name>
    <dbReference type="NCBI Taxonomy" id="1036020"/>
    <lineage>
        <taxon>Bacteria</taxon>
        <taxon>Bacillati</taxon>
        <taxon>Actinomycetota</taxon>
        <taxon>Actinomycetes</taxon>
        <taxon>Propionibacteriales</taxon>
        <taxon>Nocardioidaceae</taxon>
        <taxon>Nocardioides</taxon>
    </lineage>
</organism>
<evidence type="ECO:0000259" key="1">
    <source>
        <dbReference type="Pfam" id="PF00535"/>
    </source>
</evidence>
<protein>
    <submittedName>
        <fullName evidence="2">Glycosyltransferase involved in cell wall biosynthesis</fullName>
    </submittedName>
</protein>
<comment type="caution">
    <text evidence="2">The sequence shown here is derived from an EMBL/GenBank/DDBJ whole genome shotgun (WGS) entry which is preliminary data.</text>
</comment>
<dbReference type="InterPro" id="IPR029044">
    <property type="entry name" value="Nucleotide-diphossugar_trans"/>
</dbReference>
<dbReference type="EMBL" id="JACHWR010000002">
    <property type="protein sequence ID" value="MBB3042755.1"/>
    <property type="molecule type" value="Genomic_DNA"/>
</dbReference>
<name>A0A7W4Z2M0_9ACTN</name>
<keyword evidence="2" id="KW-0808">Transferase</keyword>
<dbReference type="GO" id="GO:0016757">
    <property type="term" value="F:glycosyltransferase activity"/>
    <property type="evidence" value="ECO:0007669"/>
    <property type="project" value="UniProtKB-KW"/>
</dbReference>
<evidence type="ECO:0000313" key="2">
    <source>
        <dbReference type="EMBL" id="MBB3042755.1"/>
    </source>
</evidence>
<dbReference type="Pfam" id="PF00535">
    <property type="entry name" value="Glycos_transf_2"/>
    <property type="match status" value="2"/>
</dbReference>
<gene>
    <name evidence="2" type="ORF">FHU40_002573</name>
</gene>
<keyword evidence="3" id="KW-1185">Reference proteome</keyword>
<dbReference type="PANTHER" id="PTHR43179">
    <property type="entry name" value="RHAMNOSYLTRANSFERASE WBBL"/>
    <property type="match status" value="1"/>
</dbReference>
<accession>A0A7W4Z2M0</accession>
<evidence type="ECO:0000313" key="3">
    <source>
        <dbReference type="Proteomes" id="UP000589626"/>
    </source>
</evidence>
<dbReference type="PANTHER" id="PTHR43179:SF7">
    <property type="entry name" value="RHAMNOSYLTRANSFERASE WBBL"/>
    <property type="match status" value="1"/>
</dbReference>
<sequence length="522" mass="57862">MPEMAAPYFSILTPVYNPGVGVLQEMIDSVTAQSFTDWELVLVDDLSPDAGVRDVLRAAAAADSRIRVVERETNGGICAASNDAVDVARGEFLALLDHDDLLTADALKQMHAAIQREPEVDYLYSDEDKIDEDGNRFSLFRKPPWSPERFRAQMYTCHLSVLRASLVREVGAFRLGFDGSQDHDLVLRVTERARRVVHVPEVLYHWRAIASSTAASAEAKPYAVDARVRAVRDHLERTGIKATTYLEPRTGSVLLRRELDPDSLVSIVIPTRGTSRRVWGRTRVLVVEAVRSVLEKGGHENVELVVVHDESTPDGVLAELREVAGDRLKLVPYDAPFNFSEKCNLGVLAASGDLLVILNDDIELITDNFLPDLVGPILEPGVGLTGANLRFADTTAQHVGLVFKNCHVIHAFPRTALDDPGHFAALVINREVSGVTGACIAVTRETYERAGGMTETLPVNFNDVDFSLKIAHLGLRIVWVSTARAFHFESQTRVAKVEPWERDRLLRRWDIPRNDPYLPGVS</sequence>
<feature type="domain" description="Glycosyltransferase 2-like" evidence="1">
    <location>
        <begin position="10"/>
        <end position="163"/>
    </location>
</feature>
<proteinExistence type="predicted"/>
<dbReference type="Gene3D" id="3.90.550.10">
    <property type="entry name" value="Spore Coat Polysaccharide Biosynthesis Protein SpsA, Chain A"/>
    <property type="match status" value="2"/>
</dbReference>
<dbReference type="InterPro" id="IPR001173">
    <property type="entry name" value="Glyco_trans_2-like"/>
</dbReference>